<dbReference type="PANTHER" id="PTHR47784:SF5">
    <property type="entry name" value="STEROL UPTAKE CONTROL PROTEIN 2"/>
    <property type="match status" value="1"/>
</dbReference>
<dbReference type="OMA" id="FHVKGAV"/>
<keyword evidence="4" id="KW-1185">Reference proteome</keyword>
<dbReference type="PROSITE" id="PS50048">
    <property type="entry name" value="ZN2_CY6_FUNGAL_2"/>
    <property type="match status" value="1"/>
</dbReference>
<organism evidence="3 4">
    <name type="scientific">Tetrapisispora phaffii (strain ATCC 24235 / CBS 4417 / NBRC 1672 / NRRL Y-8282 / UCD 70-5)</name>
    <name type="common">Yeast</name>
    <name type="synonym">Fabospora phaffii</name>
    <dbReference type="NCBI Taxonomy" id="1071381"/>
    <lineage>
        <taxon>Eukaryota</taxon>
        <taxon>Fungi</taxon>
        <taxon>Dikarya</taxon>
        <taxon>Ascomycota</taxon>
        <taxon>Saccharomycotina</taxon>
        <taxon>Saccharomycetes</taxon>
        <taxon>Saccharomycetales</taxon>
        <taxon>Saccharomycetaceae</taxon>
        <taxon>Tetrapisispora</taxon>
    </lineage>
</organism>
<dbReference type="AlphaFoldDB" id="G8BRJ6"/>
<dbReference type="RefSeq" id="XP_003684806.1">
    <property type="nucleotide sequence ID" value="XM_003684758.1"/>
</dbReference>
<sequence>METTINSTSNSSQLNAVEQGASSDINISSNTDTNSTHTPLLGKRKFHKKSKSGCDHCKRRRVKCDEAKPFCANCQHMKLDCFYSPIKPRKKKTVSKKISKINNVQDSTTTDASKDYESSQVTNLNDSAYISPKSTVVTDMEDKDEKIGASPYEVSKTKKLKEKKLKVNKTKRTSTKKPAKRKNDTSHSTGLNGIPNNTKILSRQPSSSPYPFGEVLQNQNPRQPQRQQPLLIPQFMTQGGSFQSPHQSATPYSLNLSSNPSLNNQFVELPNPASPVFQSTGMTAASSFNSVFSPGRIPNPLGQQHFLNSGSAIAPPNSTSIIPVTHPIGTSFSLNPESVPLNKSRSIVSVGMNPSLSGSMSMNPGLNLGLFSPVGIGGVNYDFQELLGLKHQPTVLNVRAADAEQALANMQNQHLETLKSKNLEVKQKSTPQPYSTDNVIDDSDKRNLVAAQLNKLKSDSKTPQVSHNMMTTLSASPNLQDMINRNTTNTHMMESDSTQTYPPHIPSSNVYKQHTTQMTNKIPTANYKPTNFSGANYNTTNSPTRSNSINLFKNNNQAPPIVNQPVSSNKWSQLSNNSNLNLLDLKLFHHYCTEVWQTMVDAGISGEEIWSTDIPAMALDHPFLMHTLLAFSATHLSRTENGLDHCVSSHRIDALRLLRESILQLSDDNIDALVASAIILIMDSLANASTSNSGKTNYISPSAWIFHVRGAATIFTAVWPLPETSKFYDLISMDLSGLGNFIHQNSTTITELTCFDESIMDFYPVEVDSPYLITLAYLDQLNRYKDQSDFILRVFAFPALLDKTFLALLMSGDLGAMRVMRSYYKLLRNYTTKVMDKVWFLEGVSQILPHDVDQYSGGGGMNMMLDFLGGGLPSISTTNNMSEFII</sequence>
<evidence type="ECO:0000256" key="1">
    <source>
        <dbReference type="SAM" id="MobiDB-lite"/>
    </source>
</evidence>
<dbReference type="STRING" id="1071381.G8BRJ6"/>
<feature type="region of interest" description="Disordered" evidence="1">
    <location>
        <begin position="1"/>
        <end position="51"/>
    </location>
</feature>
<protein>
    <recommendedName>
        <fullName evidence="2">Zn(2)-C6 fungal-type domain-containing protein</fullName>
    </recommendedName>
</protein>
<dbReference type="GO" id="GO:0008270">
    <property type="term" value="F:zinc ion binding"/>
    <property type="evidence" value="ECO:0007669"/>
    <property type="project" value="InterPro"/>
</dbReference>
<proteinExistence type="predicted"/>
<dbReference type="Gene3D" id="4.10.240.10">
    <property type="entry name" value="Zn(2)-C6 fungal-type DNA-binding domain"/>
    <property type="match status" value="1"/>
</dbReference>
<name>G8BRJ6_TETPH</name>
<dbReference type="SMART" id="SM00066">
    <property type="entry name" value="GAL4"/>
    <property type="match status" value="1"/>
</dbReference>
<dbReference type="OrthoDB" id="416217at2759"/>
<dbReference type="InterPro" id="IPR053157">
    <property type="entry name" value="Sterol_Uptake_Regulator"/>
</dbReference>
<feature type="compositionally biased region" description="Polar residues" evidence="1">
    <location>
        <begin position="1"/>
        <end position="38"/>
    </location>
</feature>
<feature type="compositionally biased region" description="Low complexity" evidence="1">
    <location>
        <begin position="216"/>
        <end position="226"/>
    </location>
</feature>
<dbReference type="Pfam" id="PF11951">
    <property type="entry name" value="Fungal_trans_2"/>
    <property type="match status" value="1"/>
</dbReference>
<dbReference type="GeneID" id="11533914"/>
<dbReference type="InterPro" id="IPR021858">
    <property type="entry name" value="Fun_TF"/>
</dbReference>
<dbReference type="SUPFAM" id="SSF57701">
    <property type="entry name" value="Zn2/Cys6 DNA-binding domain"/>
    <property type="match status" value="1"/>
</dbReference>
<dbReference type="Pfam" id="PF00172">
    <property type="entry name" value="Zn_clus"/>
    <property type="match status" value="1"/>
</dbReference>
<dbReference type="EMBL" id="HE612858">
    <property type="protein sequence ID" value="CCE62372.1"/>
    <property type="molecule type" value="Genomic_DNA"/>
</dbReference>
<dbReference type="PANTHER" id="PTHR47784">
    <property type="entry name" value="STEROL UPTAKE CONTROL PROTEIN 2"/>
    <property type="match status" value="1"/>
</dbReference>
<dbReference type="InterPro" id="IPR001138">
    <property type="entry name" value="Zn2Cys6_DnaBD"/>
</dbReference>
<evidence type="ECO:0000259" key="2">
    <source>
        <dbReference type="PROSITE" id="PS50048"/>
    </source>
</evidence>
<reference evidence="3 4" key="1">
    <citation type="journal article" date="2011" name="Proc. Natl. Acad. Sci. U.S.A.">
        <title>Evolutionary erosion of yeast sex chromosomes by mating-type switching accidents.</title>
        <authorList>
            <person name="Gordon J.L."/>
            <person name="Armisen D."/>
            <person name="Proux-Wera E."/>
            <person name="Oheigeartaigh S.S."/>
            <person name="Byrne K.P."/>
            <person name="Wolfe K.H."/>
        </authorList>
    </citation>
    <scope>NUCLEOTIDE SEQUENCE [LARGE SCALE GENOMIC DNA]</scope>
    <source>
        <strain evidence="4">ATCC 24235 / CBS 4417 / NBRC 1672 / NRRL Y-8282 / UCD 70-5</strain>
    </source>
</reference>
<feature type="compositionally biased region" description="Basic residues" evidence="1">
    <location>
        <begin position="42"/>
        <end position="51"/>
    </location>
</feature>
<feature type="compositionally biased region" description="Polar residues" evidence="1">
    <location>
        <begin position="186"/>
        <end position="209"/>
    </location>
</feature>
<dbReference type="InterPro" id="IPR036864">
    <property type="entry name" value="Zn2-C6_fun-type_DNA-bd_sf"/>
</dbReference>
<dbReference type="GO" id="GO:0001228">
    <property type="term" value="F:DNA-binding transcription activator activity, RNA polymerase II-specific"/>
    <property type="evidence" value="ECO:0007669"/>
    <property type="project" value="TreeGrafter"/>
</dbReference>
<evidence type="ECO:0000313" key="3">
    <source>
        <dbReference type="EMBL" id="CCE62372.1"/>
    </source>
</evidence>
<dbReference type="KEGG" id="tpf:TPHA_0C02180"/>
<accession>G8BRJ6</accession>
<dbReference type="HOGENOM" id="CLU_011669_0_0_1"/>
<dbReference type="PROSITE" id="PS00463">
    <property type="entry name" value="ZN2_CY6_FUNGAL_1"/>
    <property type="match status" value="1"/>
</dbReference>
<dbReference type="eggNOG" id="ENOG502QRM1">
    <property type="taxonomic scope" value="Eukaryota"/>
</dbReference>
<dbReference type="Proteomes" id="UP000005666">
    <property type="component" value="Chromosome 3"/>
</dbReference>
<feature type="region of interest" description="Disordered" evidence="1">
    <location>
        <begin position="158"/>
        <end position="226"/>
    </location>
</feature>
<feature type="domain" description="Zn(2)-C6 fungal-type" evidence="2">
    <location>
        <begin position="53"/>
        <end position="83"/>
    </location>
</feature>
<gene>
    <name evidence="3" type="primary">TPHA0C02180</name>
    <name evidence="3" type="ordered locus">TPHA_0C02180</name>
</gene>
<feature type="compositionally biased region" description="Basic residues" evidence="1">
    <location>
        <begin position="158"/>
        <end position="180"/>
    </location>
</feature>
<evidence type="ECO:0000313" key="4">
    <source>
        <dbReference type="Proteomes" id="UP000005666"/>
    </source>
</evidence>
<dbReference type="CDD" id="cd00067">
    <property type="entry name" value="GAL4"/>
    <property type="match status" value="1"/>
</dbReference>